<proteinExistence type="predicted"/>
<feature type="region of interest" description="Disordered" evidence="1">
    <location>
        <begin position="26"/>
        <end position="52"/>
    </location>
</feature>
<gene>
    <name evidence="3" type="ORF">Rsub_09454</name>
</gene>
<evidence type="ECO:0000313" key="3">
    <source>
        <dbReference type="EMBL" id="GBF96712.1"/>
    </source>
</evidence>
<dbReference type="Proteomes" id="UP000247498">
    <property type="component" value="Unassembled WGS sequence"/>
</dbReference>
<feature type="transmembrane region" description="Helical" evidence="2">
    <location>
        <begin position="149"/>
        <end position="170"/>
    </location>
</feature>
<comment type="caution">
    <text evidence="3">The sequence shown here is derived from an EMBL/GenBank/DDBJ whole genome shotgun (WGS) entry which is preliminary data.</text>
</comment>
<evidence type="ECO:0000313" key="4">
    <source>
        <dbReference type="Proteomes" id="UP000247498"/>
    </source>
</evidence>
<feature type="compositionally biased region" description="Low complexity" evidence="1">
    <location>
        <begin position="26"/>
        <end position="49"/>
    </location>
</feature>
<dbReference type="EMBL" id="BDRX01000085">
    <property type="protein sequence ID" value="GBF96712.1"/>
    <property type="molecule type" value="Genomic_DNA"/>
</dbReference>
<protein>
    <submittedName>
        <fullName evidence="3">Uncharacterized protein</fullName>
    </submittedName>
</protein>
<organism evidence="3 4">
    <name type="scientific">Raphidocelis subcapitata</name>
    <dbReference type="NCBI Taxonomy" id="307507"/>
    <lineage>
        <taxon>Eukaryota</taxon>
        <taxon>Viridiplantae</taxon>
        <taxon>Chlorophyta</taxon>
        <taxon>core chlorophytes</taxon>
        <taxon>Chlorophyceae</taxon>
        <taxon>CS clade</taxon>
        <taxon>Sphaeropleales</taxon>
        <taxon>Selenastraceae</taxon>
        <taxon>Raphidocelis</taxon>
    </lineage>
</organism>
<reference evidence="3 4" key="1">
    <citation type="journal article" date="2018" name="Sci. Rep.">
        <title>Raphidocelis subcapitata (=Pseudokirchneriella subcapitata) provides an insight into genome evolution and environmental adaptations in the Sphaeropleales.</title>
        <authorList>
            <person name="Suzuki S."/>
            <person name="Yamaguchi H."/>
            <person name="Nakajima N."/>
            <person name="Kawachi M."/>
        </authorList>
    </citation>
    <scope>NUCLEOTIDE SEQUENCE [LARGE SCALE GENOMIC DNA]</scope>
    <source>
        <strain evidence="3 4">NIES-35</strain>
    </source>
</reference>
<dbReference type="AlphaFoldDB" id="A0A2V0PCN9"/>
<name>A0A2V0PCN9_9CHLO</name>
<keyword evidence="2" id="KW-0472">Membrane</keyword>
<accession>A0A2V0PCN9</accession>
<sequence length="176" mass="17455">MSMMQASRAFAPAAGRARVTVVARATKTATKPGTAKAKAGTTKTAPKAAAPKKDGNGLAVLAKVQELGLLSKVQELGLLSKLEASGLTLSKIEESGLLTQLEKSGLLKTVSDKSTPGALSALGYVLIAAAAAVVYLVGDDTAGDIALQAFGALALGGAGVAAIVGSGLLADLQKIE</sequence>
<feature type="transmembrane region" description="Helical" evidence="2">
    <location>
        <begin position="117"/>
        <end position="137"/>
    </location>
</feature>
<keyword evidence="2" id="KW-1133">Transmembrane helix</keyword>
<dbReference type="InParanoid" id="A0A2V0PCN9"/>
<evidence type="ECO:0000256" key="2">
    <source>
        <dbReference type="SAM" id="Phobius"/>
    </source>
</evidence>
<keyword evidence="4" id="KW-1185">Reference proteome</keyword>
<dbReference type="Pfam" id="PF06549">
    <property type="entry name" value="DUF1118"/>
    <property type="match status" value="1"/>
</dbReference>
<dbReference type="OrthoDB" id="201162at2759"/>
<evidence type="ECO:0000256" key="1">
    <source>
        <dbReference type="SAM" id="MobiDB-lite"/>
    </source>
</evidence>
<keyword evidence="2" id="KW-0812">Transmembrane</keyword>
<dbReference type="InterPro" id="IPR009500">
    <property type="entry name" value="DUF1118"/>
</dbReference>
<dbReference type="STRING" id="307507.A0A2V0PCN9"/>